<feature type="transmembrane region" description="Helical" evidence="2">
    <location>
        <begin position="26"/>
        <end position="44"/>
    </location>
</feature>
<feature type="region of interest" description="Disordered" evidence="1">
    <location>
        <begin position="50"/>
        <end position="71"/>
    </location>
</feature>
<keyword evidence="2" id="KW-0812">Transmembrane</keyword>
<dbReference type="Proteomes" id="UP000214646">
    <property type="component" value="Unassembled WGS sequence"/>
</dbReference>
<sequence length="71" mass="7399">MGGPGLTTAPRRRAASNLPRTGGDAAWVRLLVWAIFGVVTLVIVGHGCHGDTDHEPALPITGQTRTMPSSP</sequence>
<name>A0A225DAE4_9BACT</name>
<evidence type="ECO:0000313" key="3">
    <source>
        <dbReference type="EMBL" id="OWK36634.1"/>
    </source>
</evidence>
<keyword evidence="2" id="KW-0472">Membrane</keyword>
<proteinExistence type="predicted"/>
<dbReference type="AlphaFoldDB" id="A0A225DAE4"/>
<keyword evidence="4" id="KW-1185">Reference proteome</keyword>
<organism evidence="3 4">
    <name type="scientific">Fimbriiglobus ruber</name>
    <dbReference type="NCBI Taxonomy" id="1908690"/>
    <lineage>
        <taxon>Bacteria</taxon>
        <taxon>Pseudomonadati</taxon>
        <taxon>Planctomycetota</taxon>
        <taxon>Planctomycetia</taxon>
        <taxon>Gemmatales</taxon>
        <taxon>Gemmataceae</taxon>
        <taxon>Fimbriiglobus</taxon>
    </lineage>
</organism>
<comment type="caution">
    <text evidence="3">The sequence shown here is derived from an EMBL/GenBank/DDBJ whole genome shotgun (WGS) entry which is preliminary data.</text>
</comment>
<gene>
    <name evidence="3" type="ORF">FRUB_09197</name>
</gene>
<reference evidence="4" key="1">
    <citation type="submission" date="2017-06" db="EMBL/GenBank/DDBJ databases">
        <title>Genome analysis of Fimbriiglobus ruber SP5, the first member of the order Planctomycetales with confirmed chitinolytic capability.</title>
        <authorList>
            <person name="Ravin N.V."/>
            <person name="Rakitin A.L."/>
            <person name="Ivanova A.A."/>
            <person name="Beletsky A.V."/>
            <person name="Kulichevskaya I.S."/>
            <person name="Mardanov A.V."/>
            <person name="Dedysh S.N."/>
        </authorList>
    </citation>
    <scope>NUCLEOTIDE SEQUENCE [LARGE SCALE GENOMIC DNA]</scope>
    <source>
        <strain evidence="4">SP5</strain>
    </source>
</reference>
<evidence type="ECO:0000256" key="2">
    <source>
        <dbReference type="SAM" id="Phobius"/>
    </source>
</evidence>
<protein>
    <submittedName>
        <fullName evidence="3">Uncharacterized protein</fullName>
    </submittedName>
</protein>
<feature type="compositionally biased region" description="Polar residues" evidence="1">
    <location>
        <begin position="61"/>
        <end position="71"/>
    </location>
</feature>
<evidence type="ECO:0000256" key="1">
    <source>
        <dbReference type="SAM" id="MobiDB-lite"/>
    </source>
</evidence>
<keyword evidence="2" id="KW-1133">Transmembrane helix</keyword>
<accession>A0A225DAE4</accession>
<feature type="region of interest" description="Disordered" evidence="1">
    <location>
        <begin position="1"/>
        <end position="20"/>
    </location>
</feature>
<dbReference type="RefSeq" id="WP_088259616.1">
    <property type="nucleotide sequence ID" value="NZ_NIDE01000017.1"/>
</dbReference>
<dbReference type="EMBL" id="NIDE01000017">
    <property type="protein sequence ID" value="OWK36634.1"/>
    <property type="molecule type" value="Genomic_DNA"/>
</dbReference>
<evidence type="ECO:0000313" key="4">
    <source>
        <dbReference type="Proteomes" id="UP000214646"/>
    </source>
</evidence>